<comment type="caution">
    <text evidence="1">The sequence shown here is derived from an EMBL/GenBank/DDBJ whole genome shotgun (WGS) entry which is preliminary data.</text>
</comment>
<reference evidence="1" key="1">
    <citation type="submission" date="2020-08" db="EMBL/GenBank/DDBJ databases">
        <title>Genome public.</title>
        <authorList>
            <person name="Liu C."/>
            <person name="Sun Q."/>
        </authorList>
    </citation>
    <scope>NUCLEOTIDE SEQUENCE</scope>
    <source>
        <strain evidence="1">NSJ-52</strain>
    </source>
</reference>
<protein>
    <submittedName>
        <fullName evidence="1">Uncharacterized protein</fullName>
    </submittedName>
</protein>
<gene>
    <name evidence="1" type="ORF">H8S62_15455</name>
</gene>
<dbReference type="AlphaFoldDB" id="A0A8J6M8T2"/>
<accession>A0A8J6M8T2</accession>
<dbReference type="Proteomes" id="UP000607645">
    <property type="component" value="Unassembled WGS sequence"/>
</dbReference>
<dbReference type="RefSeq" id="WP_186920188.1">
    <property type="nucleotide sequence ID" value="NZ_JACOPQ010000015.1"/>
</dbReference>
<name>A0A8J6M8T2_9FIRM</name>
<proteinExistence type="predicted"/>
<sequence>MENRPKPMGELEYLLMLTEIASEHGVTIKEVDAQMVQDMTDFWDNPKPEGRTWFRSLFPGLDRPPTPREAIPVLAVKVDEDLNLSGKHEKPR</sequence>
<evidence type="ECO:0000313" key="1">
    <source>
        <dbReference type="EMBL" id="MBC5738407.1"/>
    </source>
</evidence>
<evidence type="ECO:0000313" key="2">
    <source>
        <dbReference type="Proteomes" id="UP000607645"/>
    </source>
</evidence>
<organism evidence="1 2">
    <name type="scientific">Lawsonibacter faecis</name>
    <dbReference type="NCBI Taxonomy" id="2763052"/>
    <lineage>
        <taxon>Bacteria</taxon>
        <taxon>Bacillati</taxon>
        <taxon>Bacillota</taxon>
        <taxon>Clostridia</taxon>
        <taxon>Eubacteriales</taxon>
        <taxon>Oscillospiraceae</taxon>
        <taxon>Lawsonibacter</taxon>
    </lineage>
</organism>
<dbReference type="EMBL" id="JACOPQ010000015">
    <property type="protein sequence ID" value="MBC5738407.1"/>
    <property type="molecule type" value="Genomic_DNA"/>
</dbReference>
<keyword evidence="2" id="KW-1185">Reference proteome</keyword>